<evidence type="ECO:0000256" key="1">
    <source>
        <dbReference type="ARBA" id="ARBA00004370"/>
    </source>
</evidence>
<evidence type="ECO:0000256" key="5">
    <source>
        <dbReference type="ARBA" id="ARBA00023136"/>
    </source>
</evidence>
<evidence type="ECO:0000256" key="8">
    <source>
        <dbReference type="ARBA" id="ARBA00060385"/>
    </source>
</evidence>
<dbReference type="GO" id="GO:0010242">
    <property type="term" value="F:oxygen evolving activity"/>
    <property type="evidence" value="ECO:0007669"/>
    <property type="project" value="InterPro"/>
</dbReference>
<proteinExistence type="evidence at transcript level"/>
<comment type="subcellular location">
    <subcellularLocation>
        <location evidence="1">Membrane</location>
    </subcellularLocation>
    <subcellularLocation>
        <location evidence="8">Thylakoid</location>
    </subcellularLocation>
</comment>
<evidence type="ECO:0000256" key="3">
    <source>
        <dbReference type="ARBA" id="ARBA00022531"/>
    </source>
</evidence>
<dbReference type="Gene3D" id="3.30.2050.10">
    <property type="entry name" value="photosynthetic oxygen evolving center domain"/>
    <property type="match status" value="1"/>
</dbReference>
<evidence type="ECO:0000313" key="10">
    <source>
        <dbReference type="EMBL" id="BAF94211.1"/>
    </source>
</evidence>
<gene>
    <name evidence="10" type="primary">psbO</name>
</gene>
<keyword evidence="3" id="KW-0602">Photosynthesis</keyword>
<keyword evidence="9" id="KW-0812">Transmembrane</keyword>
<keyword evidence="7" id="KW-0604">Photosystem II</keyword>
<name>A9CM92_9EUGL</name>
<evidence type="ECO:0000256" key="2">
    <source>
        <dbReference type="ARBA" id="ARBA00009838"/>
    </source>
</evidence>
<dbReference type="EMBL" id="AB293972">
    <property type="protein sequence ID" value="BAF94211.1"/>
    <property type="molecule type" value="mRNA"/>
</dbReference>
<evidence type="ECO:0000256" key="9">
    <source>
        <dbReference type="SAM" id="Phobius"/>
    </source>
</evidence>
<dbReference type="GO" id="GO:0042549">
    <property type="term" value="P:photosystem II stabilization"/>
    <property type="evidence" value="ECO:0007669"/>
    <property type="project" value="InterPro"/>
</dbReference>
<accession>A9CM92</accession>
<dbReference type="SUPFAM" id="SSF56925">
    <property type="entry name" value="OMPA-like"/>
    <property type="match status" value="1"/>
</dbReference>
<keyword evidence="5 9" id="KW-0472">Membrane</keyword>
<dbReference type="InterPro" id="IPR002628">
    <property type="entry name" value="PsbO"/>
</dbReference>
<evidence type="ECO:0000256" key="6">
    <source>
        <dbReference type="ARBA" id="ARBA00023211"/>
    </source>
</evidence>
<organism evidence="10">
    <name type="scientific">Eutreptiella gymnastica</name>
    <dbReference type="NCBI Taxonomy" id="73025"/>
    <lineage>
        <taxon>Eukaryota</taxon>
        <taxon>Discoba</taxon>
        <taxon>Euglenozoa</taxon>
        <taxon>Euglenida</taxon>
        <taxon>Spirocuta</taxon>
        <taxon>Euglenophyceae</taxon>
        <taxon>Eutreptiales</taxon>
        <taxon>Eutreptiaceae</taxon>
        <taxon>Eutreptiella</taxon>
    </lineage>
</organism>
<dbReference type="FunFam" id="3.30.2050.10:FF:000001">
    <property type="entry name" value="Oxygen-evolving enhancer protein 1, chloroplastic"/>
    <property type="match status" value="1"/>
</dbReference>
<dbReference type="InterPro" id="IPR011250">
    <property type="entry name" value="OMP/PagP_B-barrel"/>
</dbReference>
<dbReference type="Gene3D" id="2.40.160.30">
    <property type="entry name" value="Photosystem II, cytochrome c-550 precursor"/>
    <property type="match status" value="1"/>
</dbReference>
<feature type="transmembrane region" description="Helical" evidence="9">
    <location>
        <begin position="42"/>
        <end position="61"/>
    </location>
</feature>
<keyword evidence="9" id="KW-1133">Transmembrane helix</keyword>
<evidence type="ECO:0000256" key="4">
    <source>
        <dbReference type="ARBA" id="ARBA00023078"/>
    </source>
</evidence>
<dbReference type="GO" id="GO:0009654">
    <property type="term" value="C:photosystem II oxygen evolving complex"/>
    <property type="evidence" value="ECO:0007669"/>
    <property type="project" value="InterPro"/>
</dbReference>
<dbReference type="PANTHER" id="PTHR34058">
    <property type="entry name" value="OXYGEN-EVOLVING ENHANCER PROTEIN 1-2, CHLOROPLASTIC"/>
    <property type="match status" value="1"/>
</dbReference>
<dbReference type="GO" id="GO:0010207">
    <property type="term" value="P:photosystem II assembly"/>
    <property type="evidence" value="ECO:0007669"/>
    <property type="project" value="InterPro"/>
</dbReference>
<dbReference type="Pfam" id="PF01716">
    <property type="entry name" value="MSP"/>
    <property type="match status" value="1"/>
</dbReference>
<comment type="similarity">
    <text evidence="2">Belongs to the PsbO family.</text>
</comment>
<keyword evidence="4" id="KW-0793">Thylakoid</keyword>
<sequence length="346" mass="36410">MRMAATNNNQYTAEAAQYTYETEAVEEPQYYTQAPQANSQSWVAAALFAAAAATGAAFMAMRNKVSSGYEAIREDPEAVFGQMGRTAGVAATSMALAGAASAASLTYDEIQSLSYMEMKGTGLSNTCPIIADSSESKLNLRAGNYKINNMCLEPSSFQVKVPSPDGKTVTDFEKTKLMTRLTYTLDGIRADLAVGGDGSWKIKEIDGIDYAATTVQLAGGERVPFLFTVKNLAASGDAGQFLGQFDVASYRGATFLDPKGRGAATGYDNAVALPAASDTEELAKENTKNIAGSVGTIAFKVAKVNTETGEVAGVFESIQPSDTDLGSKVPKDIKTAGVWYGQISPA</sequence>
<keyword evidence="6" id="KW-0464">Manganese</keyword>
<dbReference type="AlphaFoldDB" id="A9CM92"/>
<protein>
    <submittedName>
        <fullName evidence="10">33kDa oxygen evolving protein of photosystem II</fullName>
    </submittedName>
</protein>
<evidence type="ECO:0000256" key="7">
    <source>
        <dbReference type="ARBA" id="ARBA00023276"/>
    </source>
</evidence>
<reference evidence="10" key="1">
    <citation type="submission" date="2007-02" db="EMBL/GenBank/DDBJ databases">
        <title>Origins of the secondary plastids of Euglenophyta and Chlorarachniophyta as revealed by the plastid-targeting nuclear-encoded gene psbO.</title>
        <authorList>
            <person name="Takahashi F."/>
            <person name="Nozaki H."/>
        </authorList>
    </citation>
    <scope>NUCLEOTIDE SEQUENCE</scope>
</reference>